<evidence type="ECO:0000256" key="1">
    <source>
        <dbReference type="ARBA" id="ARBA00005698"/>
    </source>
</evidence>
<keyword evidence="2" id="KW-0520">NAD</keyword>
<keyword evidence="4" id="KW-1185">Reference proteome</keyword>
<dbReference type="EMBL" id="QPMM01000002">
    <property type="protein sequence ID" value="RFS24517.1"/>
    <property type="molecule type" value="Genomic_DNA"/>
</dbReference>
<evidence type="ECO:0000313" key="3">
    <source>
        <dbReference type="EMBL" id="RFS24517.1"/>
    </source>
</evidence>
<dbReference type="RefSeq" id="WP_116974326.1">
    <property type="nucleotide sequence ID" value="NZ_QPMM01000002.1"/>
</dbReference>
<comment type="catalytic activity">
    <reaction evidence="2">
        <text>a quinone + NADH + 5 H(+)(in) = a quinol + NAD(+) + 4 H(+)(out)</text>
        <dbReference type="Rhea" id="RHEA:57888"/>
        <dbReference type="ChEBI" id="CHEBI:15378"/>
        <dbReference type="ChEBI" id="CHEBI:24646"/>
        <dbReference type="ChEBI" id="CHEBI:57540"/>
        <dbReference type="ChEBI" id="CHEBI:57945"/>
        <dbReference type="ChEBI" id="CHEBI:132124"/>
    </reaction>
</comment>
<dbReference type="OrthoDB" id="9790848at2"/>
<comment type="caution">
    <text evidence="3">The sequence shown here is derived from an EMBL/GenBank/DDBJ whole genome shotgun (WGS) entry which is preliminary data.</text>
</comment>
<name>A0A3E1YE16_9BACT</name>
<keyword evidence="2" id="KW-1133">Transmembrane helix</keyword>
<dbReference type="GO" id="GO:0048038">
    <property type="term" value="F:quinone binding"/>
    <property type="evidence" value="ECO:0007669"/>
    <property type="project" value="UniProtKB-UniRule"/>
</dbReference>
<gene>
    <name evidence="3" type="ORF">DVR12_04730</name>
</gene>
<feature type="transmembrane region" description="Helical" evidence="2">
    <location>
        <begin position="56"/>
        <end position="79"/>
    </location>
</feature>
<dbReference type="PANTHER" id="PTHR33269:SF17">
    <property type="entry name" value="NADH-UBIQUINONE OXIDOREDUCTASE CHAIN 6"/>
    <property type="match status" value="1"/>
</dbReference>
<dbReference type="GO" id="GO:0005886">
    <property type="term" value="C:plasma membrane"/>
    <property type="evidence" value="ECO:0007669"/>
    <property type="project" value="UniProtKB-SubCell"/>
</dbReference>
<dbReference type="EC" id="7.1.1.-" evidence="2"/>
<proteinExistence type="inferred from homology"/>
<comment type="similarity">
    <text evidence="1 2">Belongs to the complex I subunit 6 family.</text>
</comment>
<feature type="transmembrane region" description="Helical" evidence="2">
    <location>
        <begin position="91"/>
        <end position="111"/>
    </location>
</feature>
<evidence type="ECO:0000313" key="4">
    <source>
        <dbReference type="Proteomes" id="UP000260644"/>
    </source>
</evidence>
<reference evidence="3 4" key="1">
    <citation type="submission" date="2018-07" db="EMBL/GenBank/DDBJ databases">
        <title>Chitinophaga K2CV101002-2 sp. nov., isolated from a monsoon evergreen broad-leaved forest soil.</title>
        <authorList>
            <person name="Lv Y."/>
        </authorList>
    </citation>
    <scope>NUCLEOTIDE SEQUENCE [LARGE SCALE GENOMIC DNA]</scope>
    <source>
        <strain evidence="3 4">GDMCC 1.1288</strain>
    </source>
</reference>
<dbReference type="GO" id="GO:0008137">
    <property type="term" value="F:NADH dehydrogenase (ubiquinone) activity"/>
    <property type="evidence" value="ECO:0007669"/>
    <property type="project" value="UniProtKB-UniRule"/>
</dbReference>
<comment type="subcellular location">
    <subcellularLocation>
        <location evidence="2">Cell membrane</location>
        <topology evidence="2">Multi-pass membrane protein</topology>
    </subcellularLocation>
</comment>
<keyword evidence="2" id="KW-0472">Membrane</keyword>
<keyword evidence="2" id="KW-0874">Quinone</keyword>
<feature type="transmembrane region" description="Helical" evidence="2">
    <location>
        <begin position="6"/>
        <end position="25"/>
    </location>
</feature>
<dbReference type="Pfam" id="PF00499">
    <property type="entry name" value="Oxidored_q3"/>
    <property type="match status" value="1"/>
</dbReference>
<dbReference type="AlphaFoldDB" id="A0A3E1YE16"/>
<comment type="function">
    <text evidence="2">NDH-1 shuttles electrons from NADH, via FMN and iron-sulfur (Fe-S) centers, to quinones in the respiratory chain. Couples the redox reaction to proton translocation (for every two electrons transferred, four hydrogen ions are translocated across the cytoplasmic membrane), and thus conserves the redox energy in a proton gradient.</text>
</comment>
<dbReference type="Proteomes" id="UP000260644">
    <property type="component" value="Unassembled WGS sequence"/>
</dbReference>
<dbReference type="Gene3D" id="1.20.120.1200">
    <property type="entry name" value="NADH-ubiquinone/plastoquinone oxidoreductase chain 6, subunit NuoJ"/>
    <property type="match status" value="1"/>
</dbReference>
<keyword evidence="2" id="KW-1003">Cell membrane</keyword>
<evidence type="ECO:0000256" key="2">
    <source>
        <dbReference type="RuleBase" id="RU004429"/>
    </source>
</evidence>
<dbReference type="InterPro" id="IPR042106">
    <property type="entry name" value="Nuo/plastoQ_OxRdtase_6_NuoJ"/>
</dbReference>
<dbReference type="PANTHER" id="PTHR33269">
    <property type="entry name" value="NADH-UBIQUINONE OXIDOREDUCTASE CHAIN 6"/>
    <property type="match status" value="1"/>
</dbReference>
<organism evidence="3 4">
    <name type="scientific">Chitinophaga silvatica</name>
    <dbReference type="NCBI Taxonomy" id="2282649"/>
    <lineage>
        <taxon>Bacteria</taxon>
        <taxon>Pseudomonadati</taxon>
        <taxon>Bacteroidota</taxon>
        <taxon>Chitinophagia</taxon>
        <taxon>Chitinophagales</taxon>
        <taxon>Chitinophagaceae</taxon>
        <taxon>Chitinophaga</taxon>
    </lineage>
</organism>
<accession>A0A3E1YE16</accession>
<dbReference type="InterPro" id="IPR001457">
    <property type="entry name" value="NADH_UbQ/plastoQ_OxRdtase_su6"/>
</dbReference>
<protein>
    <recommendedName>
        <fullName evidence="2">NADH-quinone oxidoreductase subunit J</fullName>
        <ecNumber evidence="2">7.1.1.-</ecNumber>
    </recommendedName>
</protein>
<sequence length="165" mass="17705">MGSIQQIIFMVLSVVALASALGVVLSKNPVTSVLCLIITFFAIAGHYIMMNAQFLAVVHIIVYAGAIMVLFLYVLMLMNLNAELEPQKRNWLKYAGAISGGALLVVLVAALRDASMPALSPEANEIGLIHNLGLALFKQYVVPFEVSSILFLSAMIGAVVIGRKD</sequence>
<keyword evidence="2" id="KW-0812">Transmembrane</keyword>
<feature type="transmembrane region" description="Helical" evidence="2">
    <location>
        <begin position="32"/>
        <end position="50"/>
    </location>
</feature>
<feature type="transmembrane region" description="Helical" evidence="2">
    <location>
        <begin position="140"/>
        <end position="161"/>
    </location>
</feature>